<evidence type="ECO:0000256" key="2">
    <source>
        <dbReference type="SAM" id="Phobius"/>
    </source>
</evidence>
<accession>A0ABU4V5K1</accession>
<keyword evidence="2" id="KW-1133">Transmembrane helix</keyword>
<dbReference type="Proteomes" id="UP001285352">
    <property type="component" value="Unassembled WGS sequence"/>
</dbReference>
<feature type="region of interest" description="Disordered" evidence="1">
    <location>
        <begin position="1"/>
        <end position="109"/>
    </location>
</feature>
<protein>
    <submittedName>
        <fullName evidence="3">Uncharacterized protein</fullName>
    </submittedName>
</protein>
<dbReference type="EMBL" id="JAXAVU010000013">
    <property type="protein sequence ID" value="MDX8147071.1"/>
    <property type="molecule type" value="Genomic_DNA"/>
</dbReference>
<dbReference type="RefSeq" id="WP_319979132.1">
    <property type="nucleotide sequence ID" value="NZ_JAXAVU010000013.1"/>
</dbReference>
<evidence type="ECO:0000313" key="4">
    <source>
        <dbReference type="Proteomes" id="UP001285352"/>
    </source>
</evidence>
<evidence type="ECO:0000256" key="1">
    <source>
        <dbReference type="SAM" id="MobiDB-lite"/>
    </source>
</evidence>
<feature type="compositionally biased region" description="Low complexity" evidence="1">
    <location>
        <begin position="69"/>
        <end position="93"/>
    </location>
</feature>
<reference evidence="3 4" key="1">
    <citation type="submission" date="2023-11" db="EMBL/GenBank/DDBJ databases">
        <title>Lentzea sokolovensis, sp. nov., Lentzea kristufkii, sp. nov., and Lentzea miocenensis, sp. nov., rare actinobacteria from Sokolov Coal Basin, Miocene lacustrine sediment, Czech Republic.</title>
        <authorList>
            <person name="Lara A."/>
            <person name="Kotroba L."/>
            <person name="Nouioui I."/>
            <person name="Neumann-Schaal M."/>
            <person name="Mast Y."/>
            <person name="Chronakova A."/>
        </authorList>
    </citation>
    <scope>NUCLEOTIDE SEQUENCE [LARGE SCALE GENOMIC DNA]</scope>
    <source>
        <strain evidence="3 4">BCCO 10_0061</strain>
    </source>
</reference>
<keyword evidence="2" id="KW-0812">Transmembrane</keyword>
<proteinExistence type="predicted"/>
<organism evidence="3 4">
    <name type="scientific">Lentzea sokolovensis</name>
    <dbReference type="NCBI Taxonomy" id="3095429"/>
    <lineage>
        <taxon>Bacteria</taxon>
        <taxon>Bacillati</taxon>
        <taxon>Actinomycetota</taxon>
        <taxon>Actinomycetes</taxon>
        <taxon>Pseudonocardiales</taxon>
        <taxon>Pseudonocardiaceae</taxon>
        <taxon>Lentzea</taxon>
    </lineage>
</organism>
<evidence type="ECO:0000313" key="3">
    <source>
        <dbReference type="EMBL" id="MDX8147071.1"/>
    </source>
</evidence>
<comment type="caution">
    <text evidence="3">The sequence shown here is derived from an EMBL/GenBank/DDBJ whole genome shotgun (WGS) entry which is preliminary data.</text>
</comment>
<name>A0ABU4V5K1_9PSEU</name>
<keyword evidence="4" id="KW-1185">Reference proteome</keyword>
<feature type="transmembrane region" description="Helical" evidence="2">
    <location>
        <begin position="114"/>
        <end position="135"/>
    </location>
</feature>
<sequence length="301" mass="31543">MSTPPNQPHDPADPWATPPAGQAAPGPQPGQAYPAQPYPGQPHAGQPNPGQPYPDQAYPGQAYPGQPFPGQAYPGQAYPGQQYPGQPQAGQPHPGQPYPSYPAPEPPRKSSGKAFLIIAGLVVIALGLSAAVFLVNRDDKKPAAASSTPVTTTTTTTTTTKPKAFAEVGDCVLLAGGSFNPKFEKTACAENKHNYTVSKVPATSTEECGTPPDGYVKYTKGSSVNVCLIPVFVDGECYDFTLASLKSEFPKKACGGYMVVKAKVITGTADKAACGQDERLALALAYPEIKTTYCLTHTFSI</sequence>
<reference evidence="3 4" key="2">
    <citation type="submission" date="2023-11" db="EMBL/GenBank/DDBJ databases">
        <authorList>
            <person name="Lara A.C."/>
            <person name="Chronakova A."/>
        </authorList>
    </citation>
    <scope>NUCLEOTIDE SEQUENCE [LARGE SCALE GENOMIC DNA]</scope>
    <source>
        <strain evidence="3 4">BCCO 10_0061</strain>
    </source>
</reference>
<feature type="compositionally biased region" description="Low complexity" evidence="1">
    <location>
        <begin position="18"/>
        <end position="35"/>
    </location>
</feature>
<feature type="compositionally biased region" description="Pro residues" evidence="1">
    <location>
        <begin position="94"/>
        <end position="105"/>
    </location>
</feature>
<gene>
    <name evidence="3" type="ORF">SK854_33515</name>
</gene>
<keyword evidence="2" id="KW-0472">Membrane</keyword>